<comment type="caution">
    <text evidence="1">The sequence shown here is derived from an EMBL/GenBank/DDBJ whole genome shotgun (WGS) entry which is preliminary data.</text>
</comment>
<dbReference type="AlphaFoldDB" id="A0AAD7F898"/>
<accession>A0AAD7F898</accession>
<keyword evidence="2" id="KW-1185">Reference proteome</keyword>
<gene>
    <name evidence="1" type="ORF">FB45DRAFT_386126</name>
</gene>
<sequence length="219" mass="24276">MVDLSTRYPGLRCLFLDFLEKKKTSPLNSETDIAGLRCGDGPPDRLFDFWRTFAAACLADRDISSLVEGSSPQKVCSVDSALPGLSVIETLLVATACEGHSKFSRLLAIRYLGGVLQLPSFWRQTGRIYWSVLSKLLQQITILLKDLGVDVAQQREILMGAVQADIEGIDILCEAVLLGIHGGLQNSQSGTTTDEWYSNLGSVLHILRRYEPILHQRFH</sequence>
<dbReference type="Proteomes" id="UP001221142">
    <property type="component" value="Unassembled WGS sequence"/>
</dbReference>
<organism evidence="1 2">
    <name type="scientific">Roridomyces roridus</name>
    <dbReference type="NCBI Taxonomy" id="1738132"/>
    <lineage>
        <taxon>Eukaryota</taxon>
        <taxon>Fungi</taxon>
        <taxon>Dikarya</taxon>
        <taxon>Basidiomycota</taxon>
        <taxon>Agaricomycotina</taxon>
        <taxon>Agaricomycetes</taxon>
        <taxon>Agaricomycetidae</taxon>
        <taxon>Agaricales</taxon>
        <taxon>Marasmiineae</taxon>
        <taxon>Mycenaceae</taxon>
        <taxon>Roridomyces</taxon>
    </lineage>
</organism>
<name>A0AAD7F898_9AGAR</name>
<reference evidence="1" key="1">
    <citation type="submission" date="2023-03" db="EMBL/GenBank/DDBJ databases">
        <title>Massive genome expansion in bonnet fungi (Mycena s.s.) driven by repeated elements and novel gene families across ecological guilds.</title>
        <authorList>
            <consortium name="Lawrence Berkeley National Laboratory"/>
            <person name="Harder C.B."/>
            <person name="Miyauchi S."/>
            <person name="Viragh M."/>
            <person name="Kuo A."/>
            <person name="Thoen E."/>
            <person name="Andreopoulos B."/>
            <person name="Lu D."/>
            <person name="Skrede I."/>
            <person name="Drula E."/>
            <person name="Henrissat B."/>
            <person name="Morin E."/>
            <person name="Kohler A."/>
            <person name="Barry K."/>
            <person name="LaButti K."/>
            <person name="Morin E."/>
            <person name="Salamov A."/>
            <person name="Lipzen A."/>
            <person name="Mereny Z."/>
            <person name="Hegedus B."/>
            <person name="Baldrian P."/>
            <person name="Stursova M."/>
            <person name="Weitz H."/>
            <person name="Taylor A."/>
            <person name="Grigoriev I.V."/>
            <person name="Nagy L.G."/>
            <person name="Martin F."/>
            <person name="Kauserud H."/>
        </authorList>
    </citation>
    <scope>NUCLEOTIDE SEQUENCE</scope>
    <source>
        <strain evidence="1">9284</strain>
    </source>
</reference>
<evidence type="ECO:0000313" key="2">
    <source>
        <dbReference type="Proteomes" id="UP001221142"/>
    </source>
</evidence>
<dbReference type="EMBL" id="JARKIF010000045">
    <property type="protein sequence ID" value="KAJ7608339.1"/>
    <property type="molecule type" value="Genomic_DNA"/>
</dbReference>
<protein>
    <submittedName>
        <fullName evidence="1">Uncharacterized protein</fullName>
    </submittedName>
</protein>
<proteinExistence type="predicted"/>
<evidence type="ECO:0000313" key="1">
    <source>
        <dbReference type="EMBL" id="KAJ7608339.1"/>
    </source>
</evidence>